<name>A0A7J6VPV5_THATH</name>
<accession>A0A7J6VPV5</accession>
<feature type="region of interest" description="Disordered" evidence="1">
    <location>
        <begin position="63"/>
        <end position="84"/>
    </location>
</feature>
<organism evidence="2 3">
    <name type="scientific">Thalictrum thalictroides</name>
    <name type="common">Rue-anemone</name>
    <name type="synonym">Anemone thalictroides</name>
    <dbReference type="NCBI Taxonomy" id="46969"/>
    <lineage>
        <taxon>Eukaryota</taxon>
        <taxon>Viridiplantae</taxon>
        <taxon>Streptophyta</taxon>
        <taxon>Embryophyta</taxon>
        <taxon>Tracheophyta</taxon>
        <taxon>Spermatophyta</taxon>
        <taxon>Magnoliopsida</taxon>
        <taxon>Ranunculales</taxon>
        <taxon>Ranunculaceae</taxon>
        <taxon>Thalictroideae</taxon>
        <taxon>Thalictrum</taxon>
    </lineage>
</organism>
<proteinExistence type="predicted"/>
<gene>
    <name evidence="2" type="ORF">FRX31_023636</name>
</gene>
<dbReference type="Proteomes" id="UP000554482">
    <property type="component" value="Unassembled WGS sequence"/>
</dbReference>
<evidence type="ECO:0000256" key="1">
    <source>
        <dbReference type="SAM" id="MobiDB-lite"/>
    </source>
</evidence>
<reference evidence="2 3" key="1">
    <citation type="submission" date="2020-06" db="EMBL/GenBank/DDBJ databases">
        <title>Transcriptomic and genomic resources for Thalictrum thalictroides and T. hernandezii: Facilitating candidate gene discovery in an emerging model plant lineage.</title>
        <authorList>
            <person name="Arias T."/>
            <person name="Riano-Pachon D.M."/>
            <person name="Di Stilio V.S."/>
        </authorList>
    </citation>
    <scope>NUCLEOTIDE SEQUENCE [LARGE SCALE GENOMIC DNA]</scope>
    <source>
        <strain evidence="3">cv. WT478/WT964</strain>
        <tissue evidence="2">Leaves</tissue>
    </source>
</reference>
<sequence length="84" mass="9252">QFSKHLNRKHLQKSVCYIYMDIPPQMSTIKINVDASFTTTDLKMGISYIVRDSNGMFIYAGSDSGTASSAEESEQHSGQGSNSI</sequence>
<evidence type="ECO:0000313" key="3">
    <source>
        <dbReference type="Proteomes" id="UP000554482"/>
    </source>
</evidence>
<keyword evidence="3" id="KW-1185">Reference proteome</keyword>
<evidence type="ECO:0000313" key="2">
    <source>
        <dbReference type="EMBL" id="KAF5186777.1"/>
    </source>
</evidence>
<dbReference type="EMBL" id="JABWDY010028850">
    <property type="protein sequence ID" value="KAF5186777.1"/>
    <property type="molecule type" value="Genomic_DNA"/>
</dbReference>
<protein>
    <submittedName>
        <fullName evidence="2">Uncharacterized protein</fullName>
    </submittedName>
</protein>
<dbReference type="AlphaFoldDB" id="A0A7J6VPV5"/>
<comment type="caution">
    <text evidence="2">The sequence shown here is derived from an EMBL/GenBank/DDBJ whole genome shotgun (WGS) entry which is preliminary data.</text>
</comment>
<feature type="non-terminal residue" evidence="2">
    <location>
        <position position="1"/>
    </location>
</feature>